<name>A0AAF0TCZ0_SOLVR</name>
<proteinExistence type="predicted"/>
<evidence type="ECO:0000313" key="2">
    <source>
        <dbReference type="Proteomes" id="UP001234989"/>
    </source>
</evidence>
<sequence length="94" mass="11053">MNPSVFTGSKVEEDPHIFIYLIWKILKAMHATEIEGVDLSSYQLNDVVNIWFNLWEEGRDEDFDPAIWDDFEEAFLNHFFPQRGWRGEGSGRVC</sequence>
<accession>A0AAF0TCZ0</accession>
<protein>
    <submittedName>
        <fullName evidence="1">Uncharacterized protein</fullName>
    </submittedName>
</protein>
<dbReference type="EMBL" id="CP133613">
    <property type="protein sequence ID" value="WMV13884.1"/>
    <property type="molecule type" value="Genomic_DNA"/>
</dbReference>
<organism evidence="1 2">
    <name type="scientific">Solanum verrucosum</name>
    <dbReference type="NCBI Taxonomy" id="315347"/>
    <lineage>
        <taxon>Eukaryota</taxon>
        <taxon>Viridiplantae</taxon>
        <taxon>Streptophyta</taxon>
        <taxon>Embryophyta</taxon>
        <taxon>Tracheophyta</taxon>
        <taxon>Spermatophyta</taxon>
        <taxon>Magnoliopsida</taxon>
        <taxon>eudicotyledons</taxon>
        <taxon>Gunneridae</taxon>
        <taxon>Pentapetalae</taxon>
        <taxon>asterids</taxon>
        <taxon>lamiids</taxon>
        <taxon>Solanales</taxon>
        <taxon>Solanaceae</taxon>
        <taxon>Solanoideae</taxon>
        <taxon>Solaneae</taxon>
        <taxon>Solanum</taxon>
    </lineage>
</organism>
<evidence type="ECO:0000313" key="1">
    <source>
        <dbReference type="EMBL" id="WMV13884.1"/>
    </source>
</evidence>
<gene>
    <name evidence="1" type="ORF">MTR67_007269</name>
</gene>
<reference evidence="1" key="1">
    <citation type="submission" date="2023-08" db="EMBL/GenBank/DDBJ databases">
        <title>A de novo genome assembly of Solanum verrucosum Schlechtendal, a Mexican diploid species geographically isolated from the other diploid A-genome species in potato relatives.</title>
        <authorList>
            <person name="Hosaka K."/>
        </authorList>
    </citation>
    <scope>NUCLEOTIDE SEQUENCE</scope>
    <source>
        <tissue evidence="1">Young leaves</tissue>
    </source>
</reference>
<keyword evidence="2" id="KW-1185">Reference proteome</keyword>
<dbReference type="Proteomes" id="UP001234989">
    <property type="component" value="Chromosome 2"/>
</dbReference>
<dbReference type="AlphaFoldDB" id="A0AAF0TCZ0"/>